<dbReference type="AlphaFoldDB" id="A0AB39UY04"/>
<dbReference type="KEGG" id="tcd:AAIA72_03025"/>
<dbReference type="RefSeq" id="WP_369601974.1">
    <property type="nucleotide sequence ID" value="NZ_CP154858.1"/>
</dbReference>
<dbReference type="EMBL" id="CP154858">
    <property type="protein sequence ID" value="XDT72973.1"/>
    <property type="molecule type" value="Genomic_DNA"/>
</dbReference>
<sequence length="223" mass="25095">MEILVHLIEAAIFLAIVWMTVRVMALYKRSKDEDFAPVLETPADFGLVLSPDESGTDEKHPAFEFGISEDDSANDSGRQEAALKLAPQHSHGNRAGCMAQVHLIWRQQLLDWRQQGMEMSALYHPSLTRLVEHYIAGIVQAVGQHYHLQPEVISQVEAHAIDGCLYSHVKAEPRKQVRTVGSDDECQRFYLAGLNNATLWLTQRHFAEDDSLFSCVTEWGLVA</sequence>
<keyword evidence="1" id="KW-0472">Membrane</keyword>
<evidence type="ECO:0000313" key="2">
    <source>
        <dbReference type="EMBL" id="XDT72973.1"/>
    </source>
</evidence>
<evidence type="ECO:0000256" key="1">
    <source>
        <dbReference type="SAM" id="Phobius"/>
    </source>
</evidence>
<accession>A0AB39UY04</accession>
<feature type="transmembrane region" description="Helical" evidence="1">
    <location>
        <begin position="6"/>
        <end position="27"/>
    </location>
</feature>
<protein>
    <recommendedName>
        <fullName evidence="3">Tim44-like domain-containing protein</fullName>
    </recommendedName>
</protein>
<evidence type="ECO:0008006" key="3">
    <source>
        <dbReference type="Google" id="ProtNLM"/>
    </source>
</evidence>
<name>A0AB39UY04_9GAMM</name>
<proteinExistence type="predicted"/>
<gene>
    <name evidence="2" type="ORF">AAIA72_03025</name>
</gene>
<keyword evidence="1" id="KW-1133">Transmembrane helix</keyword>
<organism evidence="2">
    <name type="scientific">Thermohahella caldifontis</name>
    <dbReference type="NCBI Taxonomy" id="3142973"/>
    <lineage>
        <taxon>Bacteria</taxon>
        <taxon>Pseudomonadati</taxon>
        <taxon>Pseudomonadota</taxon>
        <taxon>Gammaproteobacteria</taxon>
        <taxon>Oceanospirillales</taxon>
        <taxon>Hahellaceae</taxon>
        <taxon>Thermohahella</taxon>
    </lineage>
</organism>
<reference evidence="2" key="1">
    <citation type="submission" date="2024-05" db="EMBL/GenBank/DDBJ databases">
        <title>Genome sequencing of novel strain.</title>
        <authorList>
            <person name="Ganbat D."/>
            <person name="Ganbat S."/>
            <person name="Lee S.-J."/>
        </authorList>
    </citation>
    <scope>NUCLEOTIDE SEQUENCE</scope>
    <source>
        <strain evidence="2">SMD15-11</strain>
    </source>
</reference>
<keyword evidence="1" id="KW-0812">Transmembrane</keyword>